<protein>
    <submittedName>
        <fullName evidence="1">Uncharacterized protein</fullName>
    </submittedName>
</protein>
<proteinExistence type="predicted"/>
<evidence type="ECO:0000313" key="1">
    <source>
        <dbReference type="EMBL" id="GFD53641.1"/>
    </source>
</evidence>
<gene>
    <name evidence="1" type="ORF">Tci_925610</name>
</gene>
<sequence>LSSFSNQDSITTTTQTNIWAAVRTPEIS</sequence>
<accession>A0A699X9Z0</accession>
<dbReference type="AlphaFoldDB" id="A0A699X9Z0"/>
<reference evidence="1" key="1">
    <citation type="journal article" date="2019" name="Sci. Rep.">
        <title>Draft genome of Tanacetum cinerariifolium, the natural source of mosquito coil.</title>
        <authorList>
            <person name="Yamashiro T."/>
            <person name="Shiraishi A."/>
            <person name="Satake H."/>
            <person name="Nakayama K."/>
        </authorList>
    </citation>
    <scope>NUCLEOTIDE SEQUENCE</scope>
</reference>
<organism evidence="1">
    <name type="scientific">Tanacetum cinerariifolium</name>
    <name type="common">Dalmatian daisy</name>
    <name type="synonym">Chrysanthemum cinerariifolium</name>
    <dbReference type="NCBI Taxonomy" id="118510"/>
    <lineage>
        <taxon>Eukaryota</taxon>
        <taxon>Viridiplantae</taxon>
        <taxon>Streptophyta</taxon>
        <taxon>Embryophyta</taxon>
        <taxon>Tracheophyta</taxon>
        <taxon>Spermatophyta</taxon>
        <taxon>Magnoliopsida</taxon>
        <taxon>eudicotyledons</taxon>
        <taxon>Gunneridae</taxon>
        <taxon>Pentapetalae</taxon>
        <taxon>asterids</taxon>
        <taxon>campanulids</taxon>
        <taxon>Asterales</taxon>
        <taxon>Asteraceae</taxon>
        <taxon>Asteroideae</taxon>
        <taxon>Anthemideae</taxon>
        <taxon>Anthemidinae</taxon>
        <taxon>Tanacetum</taxon>
    </lineage>
</organism>
<dbReference type="EMBL" id="BKCJ011796779">
    <property type="protein sequence ID" value="GFD53641.1"/>
    <property type="molecule type" value="Genomic_DNA"/>
</dbReference>
<feature type="non-terminal residue" evidence="1">
    <location>
        <position position="1"/>
    </location>
</feature>
<comment type="caution">
    <text evidence="1">The sequence shown here is derived from an EMBL/GenBank/DDBJ whole genome shotgun (WGS) entry which is preliminary data.</text>
</comment>
<name>A0A699X9Z0_TANCI</name>